<name>A0AAJ0BCM4_9PEZI</name>
<evidence type="ECO:0000313" key="2">
    <source>
        <dbReference type="EMBL" id="KAK1755843.1"/>
    </source>
</evidence>
<evidence type="ECO:0000313" key="3">
    <source>
        <dbReference type="Proteomes" id="UP001239445"/>
    </source>
</evidence>
<dbReference type="EMBL" id="MU839833">
    <property type="protein sequence ID" value="KAK1755843.1"/>
    <property type="molecule type" value="Genomic_DNA"/>
</dbReference>
<sequence>MSPRRSPSPRFSRVRRSVRHPRFRSDSPPIKQDPDSEQRELRSARATANDVIEIPREPPSHFYPWDLQPAGPSFSQTHINFVDRQLELSHYQVVTLDGNAANKPVETPQTEAATPSVSPPQLASSSVVRYPPQLHEVSPGSATRFPPTPADYHQVELPLSVSERLDMAESPVVVVIPPATPGNPAPEPQYYTVGANGNLVSIPPPAPGTIPPLPFNASSVASPTMAFSFAPPAPPPAPSFAISLAPAAPPPPPTLTFVLAPPPPPPPPAPITFVIAAPPPPPPPPTIAFQIVAAPPPPPAPVPVTIVAAASAPAPPPAHIISFS</sequence>
<feature type="compositionally biased region" description="Polar residues" evidence="1">
    <location>
        <begin position="107"/>
        <end position="124"/>
    </location>
</feature>
<feature type="compositionally biased region" description="Basic and acidic residues" evidence="1">
    <location>
        <begin position="32"/>
        <end position="43"/>
    </location>
</feature>
<reference evidence="2" key="1">
    <citation type="submission" date="2023-06" db="EMBL/GenBank/DDBJ databases">
        <title>Genome-scale phylogeny and comparative genomics of the fungal order Sordariales.</title>
        <authorList>
            <consortium name="Lawrence Berkeley National Laboratory"/>
            <person name="Hensen N."/>
            <person name="Bonometti L."/>
            <person name="Westerberg I."/>
            <person name="Brannstrom I.O."/>
            <person name="Guillou S."/>
            <person name="Cros-Aarteil S."/>
            <person name="Calhoun S."/>
            <person name="Haridas S."/>
            <person name="Kuo A."/>
            <person name="Mondo S."/>
            <person name="Pangilinan J."/>
            <person name="Riley R."/>
            <person name="Labutti K."/>
            <person name="Andreopoulos B."/>
            <person name="Lipzen A."/>
            <person name="Chen C."/>
            <person name="Yanf M."/>
            <person name="Daum C."/>
            <person name="Ng V."/>
            <person name="Clum A."/>
            <person name="Steindorff A."/>
            <person name="Ohm R."/>
            <person name="Martin F."/>
            <person name="Silar P."/>
            <person name="Natvig D."/>
            <person name="Lalanne C."/>
            <person name="Gautier V."/>
            <person name="Ament-Velasquez S.L."/>
            <person name="Kruys A."/>
            <person name="Hutchinson M.I."/>
            <person name="Powell A.J."/>
            <person name="Barry K."/>
            <person name="Miller A.N."/>
            <person name="Grigoriev I.V."/>
            <person name="Debuchy R."/>
            <person name="Gladieux P."/>
            <person name="Thoren M.H."/>
            <person name="Johannesson H."/>
        </authorList>
    </citation>
    <scope>NUCLEOTIDE SEQUENCE</scope>
    <source>
        <strain evidence="2">PSN4</strain>
    </source>
</reference>
<gene>
    <name evidence="2" type="ORF">QBC47DRAFT_446215</name>
</gene>
<dbReference type="Proteomes" id="UP001239445">
    <property type="component" value="Unassembled WGS sequence"/>
</dbReference>
<feature type="compositionally biased region" description="Basic residues" evidence="1">
    <location>
        <begin position="12"/>
        <end position="22"/>
    </location>
</feature>
<organism evidence="2 3">
    <name type="scientific">Echria macrotheca</name>
    <dbReference type="NCBI Taxonomy" id="438768"/>
    <lineage>
        <taxon>Eukaryota</taxon>
        <taxon>Fungi</taxon>
        <taxon>Dikarya</taxon>
        <taxon>Ascomycota</taxon>
        <taxon>Pezizomycotina</taxon>
        <taxon>Sordariomycetes</taxon>
        <taxon>Sordariomycetidae</taxon>
        <taxon>Sordariales</taxon>
        <taxon>Schizotheciaceae</taxon>
        <taxon>Echria</taxon>
    </lineage>
</organism>
<dbReference type="PRINTS" id="PR01217">
    <property type="entry name" value="PRICHEXTENSN"/>
</dbReference>
<feature type="region of interest" description="Disordered" evidence="1">
    <location>
        <begin position="1"/>
        <end position="50"/>
    </location>
</feature>
<keyword evidence="3" id="KW-1185">Reference proteome</keyword>
<proteinExistence type="predicted"/>
<accession>A0AAJ0BCM4</accession>
<feature type="region of interest" description="Disordered" evidence="1">
    <location>
        <begin position="102"/>
        <end position="124"/>
    </location>
</feature>
<comment type="caution">
    <text evidence="2">The sequence shown here is derived from an EMBL/GenBank/DDBJ whole genome shotgun (WGS) entry which is preliminary data.</text>
</comment>
<dbReference type="AlphaFoldDB" id="A0AAJ0BCM4"/>
<protein>
    <submittedName>
        <fullName evidence="2">Uncharacterized protein</fullName>
    </submittedName>
</protein>
<feature type="compositionally biased region" description="Low complexity" evidence="1">
    <location>
        <begin position="1"/>
        <end position="11"/>
    </location>
</feature>
<evidence type="ECO:0000256" key="1">
    <source>
        <dbReference type="SAM" id="MobiDB-lite"/>
    </source>
</evidence>